<dbReference type="PANTHER" id="PTHR37488:SF6">
    <property type="entry name" value="DUF1275 DOMAIN PROTEIN (AFU_ORTHOLOGUE AFUA_3G07550)"/>
    <property type="match status" value="1"/>
</dbReference>
<feature type="transmembrane region" description="Helical" evidence="2">
    <location>
        <begin position="265"/>
        <end position="282"/>
    </location>
</feature>
<organism evidence="3 4">
    <name type="scientific">Penicillium capsulatum</name>
    <dbReference type="NCBI Taxonomy" id="69766"/>
    <lineage>
        <taxon>Eukaryota</taxon>
        <taxon>Fungi</taxon>
        <taxon>Dikarya</taxon>
        <taxon>Ascomycota</taxon>
        <taxon>Pezizomycotina</taxon>
        <taxon>Eurotiomycetes</taxon>
        <taxon>Eurotiomycetidae</taxon>
        <taxon>Eurotiales</taxon>
        <taxon>Aspergillaceae</taxon>
        <taxon>Penicillium</taxon>
    </lineage>
</organism>
<keyword evidence="4" id="KW-1185">Reference proteome</keyword>
<dbReference type="InterPro" id="IPR010699">
    <property type="entry name" value="DUF1275"/>
</dbReference>
<evidence type="ECO:0008006" key="5">
    <source>
        <dbReference type="Google" id="ProtNLM"/>
    </source>
</evidence>
<dbReference type="AlphaFoldDB" id="A0A9W9LY62"/>
<feature type="transmembrane region" description="Helical" evidence="2">
    <location>
        <begin position="134"/>
        <end position="157"/>
    </location>
</feature>
<dbReference type="EMBL" id="JAPQKO010000001">
    <property type="protein sequence ID" value="KAJ5182411.1"/>
    <property type="molecule type" value="Genomic_DNA"/>
</dbReference>
<feature type="transmembrane region" description="Helical" evidence="2">
    <location>
        <begin position="88"/>
        <end position="108"/>
    </location>
</feature>
<evidence type="ECO:0000313" key="3">
    <source>
        <dbReference type="EMBL" id="KAJ5182411.1"/>
    </source>
</evidence>
<comment type="caution">
    <text evidence="3">The sequence shown here is derived from an EMBL/GenBank/DDBJ whole genome shotgun (WGS) entry which is preliminary data.</text>
</comment>
<dbReference type="Pfam" id="PF06912">
    <property type="entry name" value="DUF1275"/>
    <property type="match status" value="1"/>
</dbReference>
<dbReference type="OrthoDB" id="5223589at2759"/>
<feature type="transmembrane region" description="Helical" evidence="2">
    <location>
        <begin position="169"/>
        <end position="191"/>
    </location>
</feature>
<protein>
    <recommendedName>
        <fullName evidence="5">DUF1275 domain protein</fullName>
    </recommendedName>
</protein>
<keyword evidence="2" id="KW-0472">Membrane</keyword>
<feature type="transmembrane region" description="Helical" evidence="2">
    <location>
        <begin position="288"/>
        <end position="309"/>
    </location>
</feature>
<accession>A0A9W9LY62</accession>
<name>A0A9W9LY62_9EURO</name>
<feature type="region of interest" description="Disordered" evidence="1">
    <location>
        <begin position="1"/>
        <end position="57"/>
    </location>
</feature>
<keyword evidence="2" id="KW-0812">Transmembrane</keyword>
<evidence type="ECO:0000256" key="2">
    <source>
        <dbReference type="SAM" id="Phobius"/>
    </source>
</evidence>
<sequence length="327" mass="34816">MHSPTRSLSSASTENSPDNKSRSPHDTQFETAQHLGAGDIAQRGSRSGEDGNGAVLAGHTASVPGNGSFSSRLGHYFLVELDPRRADVILVVCGFVGGLVDGLSFNAWGSFSSMQTGNTVFIALGASGQPEYPAFLWAKSLIALVVFLLSNVFFIHLCRALTPLRRSTLILSFGLQTAALIVAAAVVQAGIVSPKPEDPRAPIEWIQILPITLLAFQAAGQICASRLLAFDEIPTVVLTTLLCDLLVDTNLYIRPWSANPKRNRRIAAFLALFLGAMTAGGLSKTTTMASSLWLAVALKGAITVSWFLWKDTSGAVRPKQVLAESPV</sequence>
<feature type="compositionally biased region" description="Basic and acidic residues" evidence="1">
    <location>
        <begin position="17"/>
        <end position="28"/>
    </location>
</feature>
<dbReference type="PANTHER" id="PTHR37488">
    <property type="entry name" value="DUF1275 DOMAIN-CONTAINING PROTEIN"/>
    <property type="match status" value="1"/>
</dbReference>
<reference evidence="3" key="2">
    <citation type="journal article" date="2023" name="IMA Fungus">
        <title>Comparative genomic study of the Penicillium genus elucidates a diverse pangenome and 15 lateral gene transfer events.</title>
        <authorList>
            <person name="Petersen C."/>
            <person name="Sorensen T."/>
            <person name="Nielsen M.R."/>
            <person name="Sondergaard T.E."/>
            <person name="Sorensen J.L."/>
            <person name="Fitzpatrick D.A."/>
            <person name="Frisvad J.C."/>
            <person name="Nielsen K.L."/>
        </authorList>
    </citation>
    <scope>NUCLEOTIDE SEQUENCE</scope>
    <source>
        <strain evidence="3">IBT 21917</strain>
    </source>
</reference>
<dbReference type="Proteomes" id="UP001146351">
    <property type="component" value="Unassembled WGS sequence"/>
</dbReference>
<feature type="compositionally biased region" description="Polar residues" evidence="1">
    <location>
        <begin position="1"/>
        <end position="16"/>
    </location>
</feature>
<keyword evidence="2" id="KW-1133">Transmembrane helix</keyword>
<evidence type="ECO:0000256" key="1">
    <source>
        <dbReference type="SAM" id="MobiDB-lite"/>
    </source>
</evidence>
<gene>
    <name evidence="3" type="ORF">N7492_000027</name>
</gene>
<reference evidence="3" key="1">
    <citation type="submission" date="2022-11" db="EMBL/GenBank/DDBJ databases">
        <authorList>
            <person name="Petersen C."/>
        </authorList>
    </citation>
    <scope>NUCLEOTIDE SEQUENCE</scope>
    <source>
        <strain evidence="3">IBT 21917</strain>
    </source>
</reference>
<proteinExistence type="predicted"/>
<evidence type="ECO:0000313" key="4">
    <source>
        <dbReference type="Proteomes" id="UP001146351"/>
    </source>
</evidence>